<reference evidence="2" key="2">
    <citation type="submission" date="2023-01" db="EMBL/GenBank/DDBJ databases">
        <authorList>
            <person name="Sun Q."/>
            <person name="Evtushenko L."/>
        </authorList>
    </citation>
    <scope>NUCLEOTIDE SEQUENCE</scope>
    <source>
        <strain evidence="2">VKM B-2748</strain>
    </source>
</reference>
<keyword evidence="3" id="KW-1185">Reference proteome</keyword>
<dbReference type="InterPro" id="IPR007138">
    <property type="entry name" value="ABM_dom"/>
</dbReference>
<dbReference type="AlphaFoldDB" id="A0A9W6JSZ9"/>
<evidence type="ECO:0000313" key="3">
    <source>
        <dbReference type="Proteomes" id="UP001143309"/>
    </source>
</evidence>
<reference evidence="2" key="1">
    <citation type="journal article" date="2014" name="Int. J. Syst. Evol. Microbiol.">
        <title>Complete genome sequence of Corynebacterium casei LMG S-19264T (=DSM 44701T), isolated from a smear-ripened cheese.</title>
        <authorList>
            <consortium name="US DOE Joint Genome Institute (JGI-PGF)"/>
            <person name="Walter F."/>
            <person name="Albersmeier A."/>
            <person name="Kalinowski J."/>
            <person name="Ruckert C."/>
        </authorList>
    </citation>
    <scope>NUCLEOTIDE SEQUENCE</scope>
    <source>
        <strain evidence="2">VKM B-2748</strain>
    </source>
</reference>
<evidence type="ECO:0000313" key="2">
    <source>
        <dbReference type="EMBL" id="GLK81903.1"/>
    </source>
</evidence>
<sequence length="109" mass="12097">MARYGRGRRPHYVAFMKLVATVFEVEPENVAAFRAAVFTGAREMERRDPACRGVAIAEDPEAPGFFLTSALYADAAAAEGRDDSAAVRAFEEAVRPYIKLRRVRLFDLG</sequence>
<comment type="caution">
    <text evidence="2">The sequence shown here is derived from an EMBL/GenBank/DDBJ whole genome shotgun (WGS) entry which is preliminary data.</text>
</comment>
<dbReference type="InterPro" id="IPR011008">
    <property type="entry name" value="Dimeric_a/b-barrel"/>
</dbReference>
<accession>A0A9W6JSZ9</accession>
<name>A0A9W6JSZ9_9HYPH</name>
<protein>
    <recommendedName>
        <fullName evidence="1">ABM domain-containing protein</fullName>
    </recommendedName>
</protein>
<gene>
    <name evidence="2" type="ORF">GCM10008174_36440</name>
</gene>
<proteinExistence type="predicted"/>
<dbReference type="SUPFAM" id="SSF54909">
    <property type="entry name" value="Dimeric alpha+beta barrel"/>
    <property type="match status" value="1"/>
</dbReference>
<dbReference type="RefSeq" id="WP_271202362.1">
    <property type="nucleotide sequence ID" value="NZ_BSFL01000005.1"/>
</dbReference>
<dbReference type="Pfam" id="PF03992">
    <property type="entry name" value="ABM"/>
    <property type="match status" value="1"/>
</dbReference>
<organism evidence="2 3">
    <name type="scientific">Methylopila turkensis</name>
    <dbReference type="NCBI Taxonomy" id="1437816"/>
    <lineage>
        <taxon>Bacteria</taxon>
        <taxon>Pseudomonadati</taxon>
        <taxon>Pseudomonadota</taxon>
        <taxon>Alphaproteobacteria</taxon>
        <taxon>Hyphomicrobiales</taxon>
        <taxon>Methylopilaceae</taxon>
        <taxon>Methylopila</taxon>
    </lineage>
</organism>
<feature type="domain" description="ABM" evidence="1">
    <location>
        <begin position="18"/>
        <end position="92"/>
    </location>
</feature>
<evidence type="ECO:0000259" key="1">
    <source>
        <dbReference type="Pfam" id="PF03992"/>
    </source>
</evidence>
<dbReference type="Proteomes" id="UP001143309">
    <property type="component" value="Unassembled WGS sequence"/>
</dbReference>
<dbReference type="EMBL" id="BSFL01000005">
    <property type="protein sequence ID" value="GLK81903.1"/>
    <property type="molecule type" value="Genomic_DNA"/>
</dbReference>
<dbReference type="Gene3D" id="3.30.70.100">
    <property type="match status" value="1"/>
</dbReference>